<dbReference type="Proteomes" id="UP001163321">
    <property type="component" value="Chromosome 11"/>
</dbReference>
<reference evidence="1 2" key="1">
    <citation type="journal article" date="2022" name="bioRxiv">
        <title>The genome of the oomycete Peronosclerospora sorghi, a cosmopolitan pathogen of maize and sorghum, is inflated with dispersed pseudogenes.</title>
        <authorList>
            <person name="Fletcher K."/>
            <person name="Martin F."/>
            <person name="Isakeit T."/>
            <person name="Cavanaugh K."/>
            <person name="Magill C."/>
            <person name="Michelmore R."/>
        </authorList>
    </citation>
    <scope>NUCLEOTIDE SEQUENCE [LARGE SCALE GENOMIC DNA]</scope>
    <source>
        <strain evidence="1">P6</strain>
    </source>
</reference>
<sequence>MKLHVTIAMVLHMSTKSTTAAVELGRAVPATAPSGPPFVRNLRAAVLPDALKPLAREFLKQARVNFAYEKEVTPWTKKLEEMLKEIWVARLKGLDLHEKFTALGLQWNDDNLFRRFAFRYWVNDVKPKPQFVFDRLYEYNGMCVDVVKKINAGMMDGDSQIRDLAYSVEAHMLYLWEMYEASLLQAFRVLRLNEITDETELYANPAFVTWMEYAIRLGINPSTEDSFSPWFLDMLNVLREEKNSKDFHSLAIVKDRTWLSNIPVSPEILHLANIMEGVHALRYQWHTMVNS</sequence>
<gene>
    <name evidence="1" type="ORF">PsorP6_017565</name>
</gene>
<protein>
    <submittedName>
        <fullName evidence="1">Uncharacterized protein</fullName>
    </submittedName>
</protein>
<evidence type="ECO:0000313" key="2">
    <source>
        <dbReference type="Proteomes" id="UP001163321"/>
    </source>
</evidence>
<comment type="caution">
    <text evidence="1">The sequence shown here is derived from an EMBL/GenBank/DDBJ whole genome shotgun (WGS) entry which is preliminary data.</text>
</comment>
<name>A0ACC0WL06_9STRA</name>
<evidence type="ECO:0000313" key="1">
    <source>
        <dbReference type="EMBL" id="KAI9919350.1"/>
    </source>
</evidence>
<dbReference type="EMBL" id="CM047590">
    <property type="protein sequence ID" value="KAI9919350.1"/>
    <property type="molecule type" value="Genomic_DNA"/>
</dbReference>
<keyword evidence="2" id="KW-1185">Reference proteome</keyword>
<organism evidence="1 2">
    <name type="scientific">Peronosclerospora sorghi</name>
    <dbReference type="NCBI Taxonomy" id="230839"/>
    <lineage>
        <taxon>Eukaryota</taxon>
        <taxon>Sar</taxon>
        <taxon>Stramenopiles</taxon>
        <taxon>Oomycota</taxon>
        <taxon>Peronosporomycetes</taxon>
        <taxon>Peronosporales</taxon>
        <taxon>Peronosporaceae</taxon>
        <taxon>Peronosclerospora</taxon>
    </lineage>
</organism>
<accession>A0ACC0WL06</accession>
<proteinExistence type="predicted"/>